<name>A0A414HUZ4_BACT4</name>
<feature type="domain" description="Phage head morphogenesis" evidence="1">
    <location>
        <begin position="91"/>
        <end position="181"/>
    </location>
</feature>
<evidence type="ECO:0000259" key="1">
    <source>
        <dbReference type="Pfam" id="PF04233"/>
    </source>
</evidence>
<dbReference type="RefSeq" id="WP_118214314.1">
    <property type="nucleotide sequence ID" value="NZ_QSJP01000001.1"/>
</dbReference>
<dbReference type="AlphaFoldDB" id="A0A414HUZ4"/>
<dbReference type="Pfam" id="PF04233">
    <property type="entry name" value="Phage_Mu_F"/>
    <property type="match status" value="1"/>
</dbReference>
<dbReference type="Proteomes" id="UP000284785">
    <property type="component" value="Unassembled WGS sequence"/>
</dbReference>
<protein>
    <recommendedName>
        <fullName evidence="1">Phage head morphogenesis domain-containing protein</fullName>
    </recommendedName>
</protein>
<dbReference type="EMBL" id="QSJP01000001">
    <property type="protein sequence ID" value="RHD91609.1"/>
    <property type="molecule type" value="Genomic_DNA"/>
</dbReference>
<evidence type="ECO:0000313" key="3">
    <source>
        <dbReference type="Proteomes" id="UP000284785"/>
    </source>
</evidence>
<dbReference type="InterPro" id="IPR006528">
    <property type="entry name" value="Phage_head_morphogenesis_dom"/>
</dbReference>
<reference evidence="2 3" key="1">
    <citation type="submission" date="2018-08" db="EMBL/GenBank/DDBJ databases">
        <title>A genome reference for cultivated species of the human gut microbiota.</title>
        <authorList>
            <person name="Zou Y."/>
            <person name="Xue W."/>
            <person name="Luo G."/>
        </authorList>
    </citation>
    <scope>NUCLEOTIDE SEQUENCE [LARGE SCALE GENOMIC DNA]</scope>
    <source>
        <strain evidence="2 3">AM30-26</strain>
    </source>
</reference>
<proteinExistence type="predicted"/>
<sequence>MAWLHRQEQFSPEMLKDEEVRNFIRETATLLDGAVDYSIREVPLDEVSIQRLKESNYVFSGIKTFHELNEAFPSLLDEKGNKKPFDRFLNDVQKINNTYNGSYLKTEYNFAGAAALMAAQWKDFEKDFQEDGDRYNLQYRTAGDERVRKSHQLLEGITLPITSKFWDWYFPPNGFGCRCVVQQVRKSKYPQSDEQQAMNLGSQATAGKYQEMMRFNPGKQMTTFPAYNPYTRKGCTDCNGKGSDNELCRACRIVRKQVKGGENG</sequence>
<comment type="caution">
    <text evidence="2">The sequence shown here is derived from an EMBL/GenBank/DDBJ whole genome shotgun (WGS) entry which is preliminary data.</text>
</comment>
<gene>
    <name evidence="2" type="ORF">DW780_00990</name>
</gene>
<accession>A0A414HUZ4</accession>
<organism evidence="2 3">
    <name type="scientific">Bacteroides thetaiotaomicron</name>
    <dbReference type="NCBI Taxonomy" id="818"/>
    <lineage>
        <taxon>Bacteria</taxon>
        <taxon>Pseudomonadati</taxon>
        <taxon>Bacteroidota</taxon>
        <taxon>Bacteroidia</taxon>
        <taxon>Bacteroidales</taxon>
        <taxon>Bacteroidaceae</taxon>
        <taxon>Bacteroides</taxon>
    </lineage>
</organism>
<evidence type="ECO:0000313" key="2">
    <source>
        <dbReference type="EMBL" id="RHD91609.1"/>
    </source>
</evidence>